<protein>
    <submittedName>
        <fullName evidence="2">Uncharacterized protein</fullName>
    </submittedName>
</protein>
<comment type="caution">
    <text evidence="2">The sequence shown here is derived from an EMBL/GenBank/DDBJ whole genome shotgun (WGS) entry which is preliminary data.</text>
</comment>
<accession>A0A2P8E4Y3</accession>
<sequence>MIDGWGDGVDAPDDGPGGWGVDAWVDAPDAPLPASLVERDAAWCPG</sequence>
<reference evidence="2 3" key="1">
    <citation type="submission" date="2018-03" db="EMBL/GenBank/DDBJ databases">
        <title>Genomic Encyclopedia of Archaeal and Bacterial Type Strains, Phase II (KMG-II): from individual species to whole genera.</title>
        <authorList>
            <person name="Goeker M."/>
        </authorList>
    </citation>
    <scope>NUCLEOTIDE SEQUENCE [LARGE SCALE GENOMIC DNA]</scope>
    <source>
        <strain evidence="2 3">DSM 45211</strain>
    </source>
</reference>
<organism evidence="2 3">
    <name type="scientific">Haloactinopolyspora alba</name>
    <dbReference type="NCBI Taxonomy" id="648780"/>
    <lineage>
        <taxon>Bacteria</taxon>
        <taxon>Bacillati</taxon>
        <taxon>Actinomycetota</taxon>
        <taxon>Actinomycetes</taxon>
        <taxon>Jiangellales</taxon>
        <taxon>Jiangellaceae</taxon>
        <taxon>Haloactinopolyspora</taxon>
    </lineage>
</organism>
<evidence type="ECO:0000313" key="2">
    <source>
        <dbReference type="EMBL" id="PSL04538.1"/>
    </source>
</evidence>
<dbReference type="AlphaFoldDB" id="A0A2P8E4Y3"/>
<gene>
    <name evidence="2" type="ORF">CLV30_1051</name>
</gene>
<feature type="region of interest" description="Disordered" evidence="1">
    <location>
        <begin position="1"/>
        <end position="26"/>
    </location>
</feature>
<keyword evidence="3" id="KW-1185">Reference proteome</keyword>
<dbReference type="EMBL" id="PYGE01000005">
    <property type="protein sequence ID" value="PSL04538.1"/>
    <property type="molecule type" value="Genomic_DNA"/>
</dbReference>
<feature type="non-terminal residue" evidence="2">
    <location>
        <position position="46"/>
    </location>
</feature>
<name>A0A2P8E4Y3_9ACTN</name>
<dbReference type="Proteomes" id="UP000243528">
    <property type="component" value="Unassembled WGS sequence"/>
</dbReference>
<evidence type="ECO:0000313" key="3">
    <source>
        <dbReference type="Proteomes" id="UP000243528"/>
    </source>
</evidence>
<proteinExistence type="predicted"/>
<evidence type="ECO:0000256" key="1">
    <source>
        <dbReference type="SAM" id="MobiDB-lite"/>
    </source>
</evidence>